<dbReference type="EMBL" id="GEEE01018476">
    <property type="protein sequence ID" value="JAP44749.1"/>
    <property type="molecule type" value="Transcribed_RNA"/>
</dbReference>
<feature type="non-terminal residue" evidence="1">
    <location>
        <position position="1"/>
    </location>
</feature>
<reference evidence="1" key="1">
    <citation type="submission" date="2016-01" db="EMBL/GenBank/DDBJ databases">
        <title>Reference transcriptome for the parasite Schistocephalus solidus: insights into the molecular evolution of parasitism.</title>
        <authorList>
            <person name="Hebert F.O."/>
            <person name="Grambauer S."/>
            <person name="Barber I."/>
            <person name="Landry C.R."/>
            <person name="Aubin-Horth N."/>
        </authorList>
    </citation>
    <scope>NUCLEOTIDE SEQUENCE</scope>
</reference>
<proteinExistence type="predicted"/>
<organism evidence="1">
    <name type="scientific">Schistocephalus solidus</name>
    <name type="common">Tapeworm</name>
    <dbReference type="NCBI Taxonomy" id="70667"/>
    <lineage>
        <taxon>Eukaryota</taxon>
        <taxon>Metazoa</taxon>
        <taxon>Spiralia</taxon>
        <taxon>Lophotrochozoa</taxon>
        <taxon>Platyhelminthes</taxon>
        <taxon>Cestoda</taxon>
        <taxon>Eucestoda</taxon>
        <taxon>Diphyllobothriidea</taxon>
        <taxon>Diphyllobothriidae</taxon>
        <taxon>Schistocephalus</taxon>
    </lineage>
</organism>
<gene>
    <name evidence="1" type="ORF">TR119479</name>
</gene>
<sequence length="145" mass="15648">PPYRCKQDSLLLKLQHCAASAVGNAARLDGSQGQGNLRGRRPLRMEELLRCHQDCLQSPRQSNHSSDGRNSAVPSDSLLLYVSSMRACVTDDEAASETFAVTNRMKQGCVLAPMPTVAEAPCSASPNVWMDNSLINSGCTPSHHP</sequence>
<dbReference type="AlphaFoldDB" id="A0A0X3NYK6"/>
<accession>A0A0X3NYK6</accession>
<protein>
    <submittedName>
        <fullName evidence="1">Uncharacterized protein</fullName>
    </submittedName>
</protein>
<name>A0A0X3NYK6_SCHSO</name>
<evidence type="ECO:0000313" key="1">
    <source>
        <dbReference type="EMBL" id="JAP44749.1"/>
    </source>
</evidence>